<evidence type="ECO:0000313" key="10">
    <source>
        <dbReference type="EMBL" id="HJB10726.1"/>
    </source>
</evidence>
<feature type="binding site" evidence="7">
    <location>
        <position position="601"/>
    </location>
    <ligand>
        <name>deamido-NAD(+)</name>
        <dbReference type="ChEBI" id="CHEBI:58437"/>
        <note>ligand shared between two neighboring subunits</note>
    </ligand>
</feature>
<comment type="pathway">
    <text evidence="1 7">Cofactor biosynthesis; NAD(+) biosynthesis; NAD(+) from deamido-NAD(+) (L-Gln route): step 1/1.</text>
</comment>
<feature type="active site" description="Nucleophile; for glutaminase activity" evidence="7">
    <location>
        <position position="266"/>
    </location>
</feature>
<accession>A0A9D2LE84</accession>
<dbReference type="Gene3D" id="3.60.110.10">
    <property type="entry name" value="Carbon-nitrogen hydrolase"/>
    <property type="match status" value="1"/>
</dbReference>
<feature type="binding site" evidence="7">
    <location>
        <position position="630"/>
    </location>
    <ligand>
        <name>deamido-NAD(+)</name>
        <dbReference type="ChEBI" id="CHEBI:58437"/>
        <note>ligand shared between two neighboring subunits</note>
    </ligand>
</feature>
<feature type="binding site" evidence="7">
    <location>
        <position position="299"/>
    </location>
    <ligand>
        <name>L-glutamine</name>
        <dbReference type="ChEBI" id="CHEBI:58359"/>
    </ligand>
</feature>
<evidence type="ECO:0000256" key="5">
    <source>
        <dbReference type="ARBA" id="ARBA00022840"/>
    </source>
</evidence>
<evidence type="ECO:0000256" key="4">
    <source>
        <dbReference type="ARBA" id="ARBA00022741"/>
    </source>
</evidence>
<dbReference type="PANTHER" id="PTHR23090:SF9">
    <property type="entry name" value="GLUTAMINE-DEPENDENT NAD(+) SYNTHETASE"/>
    <property type="match status" value="1"/>
</dbReference>
<reference evidence="10" key="2">
    <citation type="submission" date="2021-04" db="EMBL/GenBank/DDBJ databases">
        <authorList>
            <person name="Gilroy R."/>
        </authorList>
    </citation>
    <scope>NUCLEOTIDE SEQUENCE</scope>
    <source>
        <strain evidence="10">ChiHjej13B12-24818</strain>
    </source>
</reference>
<feature type="binding site" evidence="7">
    <location>
        <begin position="511"/>
        <end position="518"/>
    </location>
    <ligand>
        <name>ATP</name>
        <dbReference type="ChEBI" id="CHEBI:30616"/>
    </ligand>
</feature>
<dbReference type="GO" id="GO:0008795">
    <property type="term" value="F:NAD+ synthase activity"/>
    <property type="evidence" value="ECO:0007669"/>
    <property type="project" value="UniProtKB-UniRule"/>
</dbReference>
<dbReference type="GO" id="GO:0003952">
    <property type="term" value="F:NAD+ synthase (glutamine-hydrolyzing) activity"/>
    <property type="evidence" value="ECO:0007669"/>
    <property type="project" value="UniProtKB-EC"/>
</dbReference>
<feature type="domain" description="CN hydrolase" evidence="9">
    <location>
        <begin position="99"/>
        <end position="366"/>
    </location>
</feature>
<keyword evidence="4 7" id="KW-0547">Nucleotide-binding</keyword>
<dbReference type="CDD" id="cd07570">
    <property type="entry name" value="GAT_Gln-NAD-synth"/>
    <property type="match status" value="1"/>
</dbReference>
<dbReference type="CDD" id="cd00553">
    <property type="entry name" value="NAD_synthase"/>
    <property type="match status" value="1"/>
</dbReference>
<evidence type="ECO:0000256" key="6">
    <source>
        <dbReference type="ARBA" id="ARBA00023027"/>
    </source>
</evidence>
<protein>
    <recommendedName>
        <fullName evidence="7">Glutamine-dependent NAD(+) synthetase</fullName>
        <ecNumber evidence="7">6.3.5.1</ecNumber>
    </recommendedName>
    <alternativeName>
        <fullName evidence="7">NAD(+) synthase [glutamine-hydrolyzing]</fullName>
    </alternativeName>
</protein>
<dbReference type="Gene3D" id="1.10.10.1140">
    <property type="entry name" value="Glutamine-dependent NAD+ synthetase, C-terminal domain"/>
    <property type="match status" value="1"/>
</dbReference>
<gene>
    <name evidence="7" type="primary">nadE</name>
    <name evidence="10" type="ORF">H9786_09395</name>
</gene>
<feature type="region of interest" description="Disordered" evidence="8">
    <location>
        <begin position="399"/>
        <end position="464"/>
    </location>
</feature>
<dbReference type="Gene3D" id="3.40.50.620">
    <property type="entry name" value="HUPs"/>
    <property type="match status" value="1"/>
</dbReference>
<dbReference type="Pfam" id="PF00795">
    <property type="entry name" value="CN_hydrolase"/>
    <property type="match status" value="1"/>
</dbReference>
<dbReference type="GO" id="GO:0005737">
    <property type="term" value="C:cytoplasm"/>
    <property type="evidence" value="ECO:0007669"/>
    <property type="project" value="InterPro"/>
</dbReference>
<dbReference type="InterPro" id="IPR003694">
    <property type="entry name" value="NAD_synthase"/>
</dbReference>
<comment type="similarity">
    <text evidence="2 7">In the C-terminal section; belongs to the NAD synthetase family.</text>
</comment>
<dbReference type="NCBIfam" id="NF002730">
    <property type="entry name" value="PRK02628.1"/>
    <property type="match status" value="1"/>
</dbReference>
<evidence type="ECO:0000256" key="2">
    <source>
        <dbReference type="ARBA" id="ARBA00007145"/>
    </source>
</evidence>
<evidence type="ECO:0000256" key="7">
    <source>
        <dbReference type="HAMAP-Rule" id="MF_02090"/>
    </source>
</evidence>
<dbReference type="InterPro" id="IPR022310">
    <property type="entry name" value="NAD/GMP_synthase"/>
</dbReference>
<dbReference type="Proteomes" id="UP000823823">
    <property type="component" value="Unassembled WGS sequence"/>
</dbReference>
<dbReference type="PIRSF" id="PIRSF006630">
    <property type="entry name" value="NADS_GAT"/>
    <property type="match status" value="1"/>
</dbReference>
<dbReference type="InterPro" id="IPR014445">
    <property type="entry name" value="Gln-dep_NAD_synthase"/>
</dbReference>
<reference evidence="10" key="1">
    <citation type="journal article" date="2021" name="PeerJ">
        <title>Extensive microbial diversity within the chicken gut microbiome revealed by metagenomics and culture.</title>
        <authorList>
            <person name="Gilroy R."/>
            <person name="Ravi A."/>
            <person name="Getino M."/>
            <person name="Pursley I."/>
            <person name="Horton D.L."/>
            <person name="Alikhan N.F."/>
            <person name="Baker D."/>
            <person name="Gharbi K."/>
            <person name="Hall N."/>
            <person name="Watson M."/>
            <person name="Adriaenssens E.M."/>
            <person name="Foster-Nyarko E."/>
            <person name="Jarju S."/>
            <person name="Secka A."/>
            <person name="Antonio M."/>
            <person name="Oren A."/>
            <person name="Chaudhuri R.R."/>
            <person name="La Ragione R."/>
            <person name="Hildebrand F."/>
            <person name="Pallen M.J."/>
        </authorList>
    </citation>
    <scope>NUCLEOTIDE SEQUENCE</scope>
    <source>
        <strain evidence="10">ChiHjej13B12-24818</strain>
    </source>
</reference>
<dbReference type="EC" id="6.3.5.1" evidence="7"/>
<feature type="active site" description="Proton acceptor; for glutaminase activity" evidence="7">
    <location>
        <position position="139"/>
    </location>
</feature>
<keyword evidence="6 7" id="KW-0520">NAD</keyword>
<feature type="binding site" evidence="7">
    <location>
        <begin position="635"/>
        <end position="638"/>
    </location>
    <ligand>
        <name>deamido-NAD(+)</name>
        <dbReference type="ChEBI" id="CHEBI:58437"/>
        <note>ligand shared between two neighboring subunits</note>
    </ligand>
</feature>
<feature type="binding site" evidence="7">
    <location>
        <position position="780"/>
    </location>
    <ligand>
        <name>deamido-NAD(+)</name>
        <dbReference type="ChEBI" id="CHEBI:58437"/>
        <note>ligand shared between two neighboring subunits</note>
    </ligand>
</feature>
<dbReference type="SUPFAM" id="SSF52402">
    <property type="entry name" value="Adenine nucleotide alpha hydrolases-like"/>
    <property type="match status" value="1"/>
</dbReference>
<feature type="binding site" evidence="7">
    <location>
        <position position="293"/>
    </location>
    <ligand>
        <name>L-glutamine</name>
        <dbReference type="ChEBI" id="CHEBI:58359"/>
    </ligand>
</feature>
<dbReference type="GO" id="GO:0004359">
    <property type="term" value="F:glutaminase activity"/>
    <property type="evidence" value="ECO:0007669"/>
    <property type="project" value="InterPro"/>
</dbReference>
<dbReference type="Pfam" id="PF02540">
    <property type="entry name" value="NAD_synthase"/>
    <property type="match status" value="1"/>
</dbReference>
<name>A0A9D2LE84_9MICO</name>
<evidence type="ECO:0000256" key="8">
    <source>
        <dbReference type="SAM" id="MobiDB-lite"/>
    </source>
</evidence>
<sequence>MSSASQPAAPQPSGPDGSQSAGHGGVRPSGQDGSLPPGQNEPPASAPAHPADSAASAPVPAGSVPTTPQGLSRTDPALPTVSHDDPADPHASIYDHGFLRAAAITLPVALADPATNAQRHLEVLRELHDQQVGLAVFPELSLTGYSLEDLVMQEPLLEDTEQAIATVVEASRELLPIIVLGAPLRATHRNRLYNCAITIHRGEIVAITAKQNLATYREFQEHRWFAAADDCVHEHVRVGDRDAWISSRQIVPVPDVPGLNLFVEICEDMWVPIPPSAEAALAGATVVANLSGSPITVGRADERTLMVASASARGQVAYLYAAAGEGESTTDLAWDGQTLIYECGDLLGESERFPQGPRATIADIDLDRIVAERRRMNTFDDNRRAHAERLEDFTHGPEVRLFGVADGPGVDRPDTGGPAPDRSGAEPRRPGADGPGTEPQRPGADRPGAEPQRPGTGPLRRKLDRFPFVPEDPARLAQDCYEAFSIQVAGLVRRLSAIGGGQPGGTCPVLGVSGGLDSTHALLVCARAMDLLGRDRSEILTYTMPGFATTEHTRSNAELLSRAIGANFETIDIRPAATQMLTDMGHPFGRGEEVYDVTFENVQAGMRTDYLFRLANHHGGIVVGTGDLSELALGWATYGVGDHMSHYGVNAGVPKTLIQHLIRWVIAEDLFGSEASQVLQAVLDTEISPELIPAREGEQAQSTESSIGPYALHDFTLYHLLRRGYGPAKIAYLTHQAWGDIDAGGWPAGYADADKSAYSRAEIKKWLTVFCRRFFANQFKRSALPNAPKVLAGGSLSPRGDWRMPADATARAWLTEIETEVPGD</sequence>
<keyword evidence="3 7" id="KW-0436">Ligase</keyword>
<dbReference type="FunFam" id="3.40.50.620:FF:000155">
    <property type="entry name" value="Glutamine-dependent NAD(+) synthetase"/>
    <property type="match status" value="1"/>
</dbReference>
<dbReference type="GO" id="GO:0005524">
    <property type="term" value="F:ATP binding"/>
    <property type="evidence" value="ECO:0007669"/>
    <property type="project" value="UniProtKB-UniRule"/>
</dbReference>
<proteinExistence type="inferred from homology"/>
<dbReference type="SUPFAM" id="SSF56317">
    <property type="entry name" value="Carbon-nitrogen hydrolase"/>
    <property type="match status" value="1"/>
</dbReference>
<dbReference type="InterPro" id="IPR003010">
    <property type="entry name" value="C-N_Hydrolase"/>
</dbReference>
<feature type="region of interest" description="Disordered" evidence="8">
    <location>
        <begin position="1"/>
        <end position="89"/>
    </location>
</feature>
<evidence type="ECO:0000256" key="3">
    <source>
        <dbReference type="ARBA" id="ARBA00022598"/>
    </source>
</evidence>
<feature type="binding site" evidence="7">
    <location>
        <position position="625"/>
    </location>
    <ligand>
        <name>ATP</name>
        <dbReference type="ChEBI" id="CHEBI:30616"/>
    </ligand>
</feature>
<organism evidence="10 11">
    <name type="scientific">Candidatus Brachybacterium merdavium</name>
    <dbReference type="NCBI Taxonomy" id="2838513"/>
    <lineage>
        <taxon>Bacteria</taxon>
        <taxon>Bacillati</taxon>
        <taxon>Actinomycetota</taxon>
        <taxon>Actinomycetes</taxon>
        <taxon>Micrococcales</taxon>
        <taxon>Dermabacteraceae</taxon>
        <taxon>Brachybacterium</taxon>
    </lineage>
</organism>
<dbReference type="InterPro" id="IPR014729">
    <property type="entry name" value="Rossmann-like_a/b/a_fold"/>
</dbReference>
<evidence type="ECO:0000259" key="9">
    <source>
        <dbReference type="PROSITE" id="PS50263"/>
    </source>
</evidence>
<comment type="function">
    <text evidence="7">Catalyzes the ATP-dependent amidation of deamido-NAD to form NAD. Uses L-glutamine as a nitrogen source.</text>
</comment>
<dbReference type="FunFam" id="1.10.10.1140:FF:000001">
    <property type="entry name" value="Glutamine-dependent NAD(+) synthetase"/>
    <property type="match status" value="1"/>
</dbReference>
<evidence type="ECO:0000313" key="11">
    <source>
        <dbReference type="Proteomes" id="UP000823823"/>
    </source>
</evidence>
<dbReference type="InterPro" id="IPR036526">
    <property type="entry name" value="C-N_Hydrolase_sf"/>
</dbReference>
<dbReference type="PROSITE" id="PS50263">
    <property type="entry name" value="CN_HYDROLASE"/>
    <property type="match status" value="1"/>
</dbReference>
<feature type="binding site" evidence="7">
    <location>
        <position position="216"/>
    </location>
    <ligand>
        <name>L-glutamine</name>
        <dbReference type="ChEBI" id="CHEBI:58359"/>
    </ligand>
</feature>
<dbReference type="InterPro" id="IPR041856">
    <property type="entry name" value="NAD+_synth_C"/>
</dbReference>
<dbReference type="PANTHER" id="PTHR23090">
    <property type="entry name" value="NH 3 /GLUTAMINE-DEPENDENT NAD + SYNTHETASE"/>
    <property type="match status" value="1"/>
</dbReference>
<feature type="active site" description="For glutaminase activity" evidence="7">
    <location>
        <position position="210"/>
    </location>
</feature>
<dbReference type="GO" id="GO:0009435">
    <property type="term" value="P:NAD+ biosynthetic process"/>
    <property type="evidence" value="ECO:0007669"/>
    <property type="project" value="UniProtKB-UniRule"/>
</dbReference>
<comment type="caution">
    <text evidence="10">The sequence shown here is derived from an EMBL/GenBank/DDBJ whole genome shotgun (WGS) entry which is preliminary data.</text>
</comment>
<dbReference type="AlphaFoldDB" id="A0A9D2LE84"/>
<dbReference type="HAMAP" id="MF_02090">
    <property type="entry name" value="NadE_glutamine_dep"/>
    <property type="match status" value="1"/>
</dbReference>
<feature type="compositionally biased region" description="Low complexity" evidence="8">
    <location>
        <begin position="42"/>
        <end position="65"/>
    </location>
</feature>
<dbReference type="EMBL" id="DWZH01000069">
    <property type="protein sequence ID" value="HJB10726.1"/>
    <property type="molecule type" value="Genomic_DNA"/>
</dbReference>
<keyword evidence="5 7" id="KW-0067">ATP-binding</keyword>
<evidence type="ECO:0000256" key="1">
    <source>
        <dbReference type="ARBA" id="ARBA00005188"/>
    </source>
</evidence>
<comment type="catalytic activity">
    <reaction evidence="7">
        <text>deamido-NAD(+) + L-glutamine + ATP + H2O = L-glutamate + AMP + diphosphate + NAD(+) + H(+)</text>
        <dbReference type="Rhea" id="RHEA:24384"/>
        <dbReference type="ChEBI" id="CHEBI:15377"/>
        <dbReference type="ChEBI" id="CHEBI:15378"/>
        <dbReference type="ChEBI" id="CHEBI:29985"/>
        <dbReference type="ChEBI" id="CHEBI:30616"/>
        <dbReference type="ChEBI" id="CHEBI:33019"/>
        <dbReference type="ChEBI" id="CHEBI:57540"/>
        <dbReference type="ChEBI" id="CHEBI:58359"/>
        <dbReference type="ChEBI" id="CHEBI:58437"/>
        <dbReference type="ChEBI" id="CHEBI:456215"/>
        <dbReference type="EC" id="6.3.5.1"/>
    </reaction>
</comment>